<gene>
    <name evidence="2" type="ORF">EVAR_76620_1</name>
</gene>
<proteinExistence type="predicted"/>
<evidence type="ECO:0000256" key="1">
    <source>
        <dbReference type="SAM" id="MobiDB-lite"/>
    </source>
</evidence>
<name>A0A4C1T627_EUMVA</name>
<dbReference type="AlphaFoldDB" id="A0A4C1T627"/>
<dbReference type="EMBL" id="BGZK01000036">
    <property type="protein sequence ID" value="GBP09645.1"/>
    <property type="molecule type" value="Genomic_DNA"/>
</dbReference>
<feature type="region of interest" description="Disordered" evidence="1">
    <location>
        <begin position="19"/>
        <end position="42"/>
    </location>
</feature>
<dbReference type="Proteomes" id="UP000299102">
    <property type="component" value="Unassembled WGS sequence"/>
</dbReference>
<sequence length="138" mass="15178">MRTEFIQIALRPASAPTSTIYERRGRRRSRRRCDLPARRPRSPNVETTLLKLTSQSIPTCPQFTINPSAGEVTRTPEAAQLSCLIHSPFLSPDGAASEKRVIVFKRFTTTLEAGSPSVIKQEASSSVLPADVDASKKL</sequence>
<feature type="region of interest" description="Disordered" evidence="1">
    <location>
        <begin position="115"/>
        <end position="138"/>
    </location>
</feature>
<keyword evidence="3" id="KW-1185">Reference proteome</keyword>
<protein>
    <submittedName>
        <fullName evidence="2">Uncharacterized protein</fullName>
    </submittedName>
</protein>
<evidence type="ECO:0000313" key="3">
    <source>
        <dbReference type="Proteomes" id="UP000299102"/>
    </source>
</evidence>
<reference evidence="2 3" key="1">
    <citation type="journal article" date="2019" name="Commun. Biol.">
        <title>The bagworm genome reveals a unique fibroin gene that provides high tensile strength.</title>
        <authorList>
            <person name="Kono N."/>
            <person name="Nakamura H."/>
            <person name="Ohtoshi R."/>
            <person name="Tomita M."/>
            <person name="Numata K."/>
            <person name="Arakawa K."/>
        </authorList>
    </citation>
    <scope>NUCLEOTIDE SEQUENCE [LARGE SCALE GENOMIC DNA]</scope>
</reference>
<evidence type="ECO:0000313" key="2">
    <source>
        <dbReference type="EMBL" id="GBP09645.1"/>
    </source>
</evidence>
<organism evidence="2 3">
    <name type="scientific">Eumeta variegata</name>
    <name type="common">Bagworm moth</name>
    <name type="synonym">Eumeta japonica</name>
    <dbReference type="NCBI Taxonomy" id="151549"/>
    <lineage>
        <taxon>Eukaryota</taxon>
        <taxon>Metazoa</taxon>
        <taxon>Ecdysozoa</taxon>
        <taxon>Arthropoda</taxon>
        <taxon>Hexapoda</taxon>
        <taxon>Insecta</taxon>
        <taxon>Pterygota</taxon>
        <taxon>Neoptera</taxon>
        <taxon>Endopterygota</taxon>
        <taxon>Lepidoptera</taxon>
        <taxon>Glossata</taxon>
        <taxon>Ditrysia</taxon>
        <taxon>Tineoidea</taxon>
        <taxon>Psychidae</taxon>
        <taxon>Oiketicinae</taxon>
        <taxon>Eumeta</taxon>
    </lineage>
</organism>
<comment type="caution">
    <text evidence="2">The sequence shown here is derived from an EMBL/GenBank/DDBJ whole genome shotgun (WGS) entry which is preliminary data.</text>
</comment>
<accession>A0A4C1T627</accession>